<dbReference type="OrthoDB" id="3512640at2759"/>
<dbReference type="Proteomes" id="UP000051952">
    <property type="component" value="Unassembled WGS sequence"/>
</dbReference>
<reference evidence="10" key="1">
    <citation type="submission" date="2015-09" db="EMBL/GenBank/DDBJ databases">
        <authorList>
            <consortium name="Pathogen Informatics"/>
        </authorList>
    </citation>
    <scope>NUCLEOTIDE SEQUENCE [LARGE SCALE GENOMIC DNA]</scope>
    <source>
        <strain evidence="10">Lake Konstanz</strain>
    </source>
</reference>
<comment type="cofactor">
    <cofactor evidence="1 8">
        <name>pyridoxal 5'-phosphate</name>
        <dbReference type="ChEBI" id="CHEBI:597326"/>
    </cofactor>
</comment>
<dbReference type="CDD" id="cd00614">
    <property type="entry name" value="CGS_like"/>
    <property type="match status" value="1"/>
</dbReference>
<dbReference type="InterPro" id="IPR000277">
    <property type="entry name" value="Cys/Met-Metab_PyrdxlP-dep_enz"/>
</dbReference>
<dbReference type="Pfam" id="PF01053">
    <property type="entry name" value="Cys_Met_Meta_PP"/>
    <property type="match status" value="1"/>
</dbReference>
<comment type="similarity">
    <text evidence="8">Belongs to the trans-sulfuration enzymes family.</text>
</comment>
<dbReference type="GO" id="GO:0019346">
    <property type="term" value="P:transsulfuration"/>
    <property type="evidence" value="ECO:0007669"/>
    <property type="project" value="InterPro"/>
</dbReference>
<dbReference type="InterPro" id="IPR015421">
    <property type="entry name" value="PyrdxlP-dep_Trfase_major"/>
</dbReference>
<dbReference type="Gene3D" id="3.90.1150.10">
    <property type="entry name" value="Aspartate Aminotransferase, domain 1"/>
    <property type="match status" value="1"/>
</dbReference>
<dbReference type="FunFam" id="3.40.640.10:FF:000046">
    <property type="entry name" value="Cystathionine gamma-lyase"/>
    <property type="match status" value="1"/>
</dbReference>
<dbReference type="InterPro" id="IPR054542">
    <property type="entry name" value="Cys_met_metab_PP"/>
</dbReference>
<evidence type="ECO:0000256" key="2">
    <source>
        <dbReference type="ARBA" id="ARBA00022898"/>
    </source>
</evidence>
<dbReference type="Gene3D" id="3.40.640.10">
    <property type="entry name" value="Type I PLP-dependent aspartate aminotransferase-like (Major domain)"/>
    <property type="match status" value="1"/>
</dbReference>
<accession>A0A0S4IZX4</accession>
<dbReference type="OMA" id="NAFQIIQ"/>
<gene>
    <name evidence="9" type="ORF">BSAL_04800</name>
</gene>
<keyword evidence="2 7" id="KW-0663">Pyridoxal phosphate</keyword>
<dbReference type="InterPro" id="IPR015424">
    <property type="entry name" value="PyrdxlP-dep_Trfase"/>
</dbReference>
<feature type="modified residue" description="N6-(pyridoxal phosphate)lysine" evidence="7">
    <location>
        <position position="220"/>
    </location>
</feature>
<dbReference type="FunFam" id="3.90.1150.10:FF:000033">
    <property type="entry name" value="Cystathionine gamma-synthase"/>
    <property type="match status" value="1"/>
</dbReference>
<evidence type="ECO:0000256" key="3">
    <source>
        <dbReference type="ARBA" id="ARBA00060510"/>
    </source>
</evidence>
<name>A0A0S4IZX4_BODSA</name>
<dbReference type="SUPFAM" id="SSF53383">
    <property type="entry name" value="PLP-dependent transferases"/>
    <property type="match status" value="1"/>
</dbReference>
<evidence type="ECO:0000256" key="4">
    <source>
        <dbReference type="ARBA" id="ARBA00093222"/>
    </source>
</evidence>
<evidence type="ECO:0000256" key="6">
    <source>
        <dbReference type="ARBA" id="ARBA00093596"/>
    </source>
</evidence>
<proteinExistence type="inferred from homology"/>
<dbReference type="GO" id="GO:0009086">
    <property type="term" value="P:methionine biosynthetic process"/>
    <property type="evidence" value="ECO:0007669"/>
    <property type="project" value="UniProtKB-ARBA"/>
</dbReference>
<dbReference type="PANTHER" id="PTHR11808">
    <property type="entry name" value="TRANS-SULFURATION ENZYME FAMILY MEMBER"/>
    <property type="match status" value="1"/>
</dbReference>
<dbReference type="PROSITE" id="PS00868">
    <property type="entry name" value="CYS_MET_METAB_PP"/>
    <property type="match status" value="1"/>
</dbReference>
<dbReference type="EC" id="2.5.1.160" evidence="6"/>
<keyword evidence="10" id="KW-1185">Reference proteome</keyword>
<comment type="pathway">
    <text evidence="3">Amino-acid biosynthesis; L-methionine biosynthesis via de novo pathway; L-cystathionine from O-succinyl-L-homoserine: step 1/1.</text>
</comment>
<evidence type="ECO:0000256" key="8">
    <source>
        <dbReference type="RuleBase" id="RU362118"/>
    </source>
</evidence>
<protein>
    <recommendedName>
        <fullName evidence="6">plant cystathionine gamma-synthase</fullName>
        <ecNumber evidence="6">2.5.1.160</ecNumber>
    </recommendedName>
</protein>
<dbReference type="GO" id="GO:0005737">
    <property type="term" value="C:cytoplasm"/>
    <property type="evidence" value="ECO:0007669"/>
    <property type="project" value="TreeGrafter"/>
</dbReference>
<sequence length="410" mass="44281">MSANQHLKSDKVAGSGSWPVEEQGFDTLLVHGGVKPDPVTGAIITPIYQSTTYVQESIDLYCAKGYSYTRSANPTVTVLEQKLAAIENGADATVYATGMAATTTAISTFMNAGDHAIITDCSYGGTNRACRVFFTRLGMEFTFVDMRDLKNVEDAIKPNTKLVLSESPANPTLTLTDLSALSALTKAKGLVHVCDNTFATAHIMRPIDHGADVTLISTTKFVDGHNMTVGGALVAATKEISDKLRFTQNILGNNMSPQIAFYQLQTVKTMSLRIEKQSSTALKIATFLESHPAVEKVMYPGLASFPQKALADKLHRNNVHGSMLWFEVRGGTANGRQLMDTVSRPWSLCENLGASESIITCPAVMTHANMLKEDRLKVGITDGFVRVSCGIEDADDLLRALKIALDALPL</sequence>
<dbReference type="PANTHER" id="PTHR11808:SF80">
    <property type="entry name" value="CYSTATHIONINE GAMMA-LYASE"/>
    <property type="match status" value="1"/>
</dbReference>
<evidence type="ECO:0000313" key="9">
    <source>
        <dbReference type="EMBL" id="CUG05834.1"/>
    </source>
</evidence>
<evidence type="ECO:0000256" key="7">
    <source>
        <dbReference type="PIRSR" id="PIRSR001434-2"/>
    </source>
</evidence>
<evidence type="ECO:0000256" key="1">
    <source>
        <dbReference type="ARBA" id="ARBA00001933"/>
    </source>
</evidence>
<organism evidence="9 10">
    <name type="scientific">Bodo saltans</name>
    <name type="common">Flagellated protozoan</name>
    <dbReference type="NCBI Taxonomy" id="75058"/>
    <lineage>
        <taxon>Eukaryota</taxon>
        <taxon>Discoba</taxon>
        <taxon>Euglenozoa</taxon>
        <taxon>Kinetoplastea</taxon>
        <taxon>Metakinetoplastina</taxon>
        <taxon>Eubodonida</taxon>
        <taxon>Bodonidae</taxon>
        <taxon>Bodo</taxon>
    </lineage>
</organism>
<dbReference type="EMBL" id="CYKH01000548">
    <property type="protein sequence ID" value="CUG05834.1"/>
    <property type="molecule type" value="Genomic_DNA"/>
</dbReference>
<dbReference type="GO" id="GO:0016846">
    <property type="term" value="F:carbon-sulfur lyase activity"/>
    <property type="evidence" value="ECO:0007669"/>
    <property type="project" value="TreeGrafter"/>
</dbReference>
<dbReference type="AlphaFoldDB" id="A0A0S4IZX4"/>
<dbReference type="PIRSF" id="PIRSF001434">
    <property type="entry name" value="CGS"/>
    <property type="match status" value="1"/>
</dbReference>
<dbReference type="GO" id="GO:0030170">
    <property type="term" value="F:pyridoxal phosphate binding"/>
    <property type="evidence" value="ECO:0007669"/>
    <property type="project" value="InterPro"/>
</dbReference>
<dbReference type="VEuPathDB" id="TriTrypDB:BSAL_04800"/>
<comment type="catalytic activity">
    <reaction evidence="5">
        <text>O-phospho-L-homoserine + L-cysteine = L,L-cystathionine + phosphate</text>
        <dbReference type="Rhea" id="RHEA:80891"/>
        <dbReference type="ChEBI" id="CHEBI:35235"/>
        <dbReference type="ChEBI" id="CHEBI:43474"/>
        <dbReference type="ChEBI" id="CHEBI:57590"/>
        <dbReference type="ChEBI" id="CHEBI:58161"/>
        <dbReference type="EC" id="2.5.1.160"/>
    </reaction>
</comment>
<comment type="catalytic activity">
    <reaction evidence="4">
        <text>O-succinyl-L-homoserine + L-cysteine = L,L-cystathionine + succinate + H(+)</text>
        <dbReference type="Rhea" id="RHEA:20397"/>
        <dbReference type="ChEBI" id="CHEBI:15378"/>
        <dbReference type="ChEBI" id="CHEBI:30031"/>
        <dbReference type="ChEBI" id="CHEBI:35235"/>
        <dbReference type="ChEBI" id="CHEBI:57661"/>
        <dbReference type="ChEBI" id="CHEBI:58161"/>
    </reaction>
</comment>
<keyword evidence="9" id="KW-0456">Lyase</keyword>
<dbReference type="InterPro" id="IPR015422">
    <property type="entry name" value="PyrdxlP-dep_Trfase_small"/>
</dbReference>
<evidence type="ECO:0000256" key="5">
    <source>
        <dbReference type="ARBA" id="ARBA00093261"/>
    </source>
</evidence>
<evidence type="ECO:0000313" key="10">
    <source>
        <dbReference type="Proteomes" id="UP000051952"/>
    </source>
</evidence>